<keyword evidence="2" id="KW-0472">Membrane</keyword>
<feature type="transmembrane region" description="Helical" evidence="2">
    <location>
        <begin position="43"/>
        <end position="65"/>
    </location>
</feature>
<name>A0A518AWD7_9BACT</name>
<organism evidence="3 4">
    <name type="scientific">Aeoliella mucimassa</name>
    <dbReference type="NCBI Taxonomy" id="2527972"/>
    <lineage>
        <taxon>Bacteria</taxon>
        <taxon>Pseudomonadati</taxon>
        <taxon>Planctomycetota</taxon>
        <taxon>Planctomycetia</taxon>
        <taxon>Pirellulales</taxon>
        <taxon>Lacipirellulaceae</taxon>
        <taxon>Aeoliella</taxon>
    </lineage>
</organism>
<feature type="region of interest" description="Disordered" evidence="1">
    <location>
        <begin position="1"/>
        <end position="24"/>
    </location>
</feature>
<evidence type="ECO:0000313" key="4">
    <source>
        <dbReference type="Proteomes" id="UP000315750"/>
    </source>
</evidence>
<dbReference type="InterPro" id="IPR032307">
    <property type="entry name" value="PepSY_TM-like_2"/>
</dbReference>
<gene>
    <name evidence="3" type="ORF">Pan181_52880</name>
</gene>
<keyword evidence="2" id="KW-1133">Transmembrane helix</keyword>
<evidence type="ECO:0000256" key="2">
    <source>
        <dbReference type="SAM" id="Phobius"/>
    </source>
</evidence>
<dbReference type="EMBL" id="CP036278">
    <property type="protein sequence ID" value="QDU59047.1"/>
    <property type="molecule type" value="Genomic_DNA"/>
</dbReference>
<keyword evidence="2" id="KW-0812">Transmembrane</keyword>
<dbReference type="KEGG" id="amuc:Pan181_52880"/>
<evidence type="ECO:0000256" key="1">
    <source>
        <dbReference type="SAM" id="MobiDB-lite"/>
    </source>
</evidence>
<protein>
    <recommendedName>
        <fullName evidence="5">PepSY-associated TM helix</fullName>
    </recommendedName>
</protein>
<proteinExistence type="predicted"/>
<dbReference type="PANTHER" id="PTHR40115:SF1">
    <property type="entry name" value="INNER MEMBRANE PROTEIN WITH PEPSY TM HELIX"/>
    <property type="match status" value="1"/>
</dbReference>
<reference evidence="3 4" key="1">
    <citation type="submission" date="2019-02" db="EMBL/GenBank/DDBJ databases">
        <title>Deep-cultivation of Planctomycetes and their phenomic and genomic characterization uncovers novel biology.</title>
        <authorList>
            <person name="Wiegand S."/>
            <person name="Jogler M."/>
            <person name="Boedeker C."/>
            <person name="Pinto D."/>
            <person name="Vollmers J."/>
            <person name="Rivas-Marin E."/>
            <person name="Kohn T."/>
            <person name="Peeters S.H."/>
            <person name="Heuer A."/>
            <person name="Rast P."/>
            <person name="Oberbeckmann S."/>
            <person name="Bunk B."/>
            <person name="Jeske O."/>
            <person name="Meyerdierks A."/>
            <person name="Storesund J.E."/>
            <person name="Kallscheuer N."/>
            <person name="Luecker S."/>
            <person name="Lage O.M."/>
            <person name="Pohl T."/>
            <person name="Merkel B.J."/>
            <person name="Hornburger P."/>
            <person name="Mueller R.-W."/>
            <person name="Bruemmer F."/>
            <person name="Labrenz M."/>
            <person name="Spormann A.M."/>
            <person name="Op den Camp H."/>
            <person name="Overmann J."/>
            <person name="Amann R."/>
            <person name="Jetten M.S.M."/>
            <person name="Mascher T."/>
            <person name="Medema M.H."/>
            <person name="Devos D.P."/>
            <person name="Kaster A.-K."/>
            <person name="Ovreas L."/>
            <person name="Rohde M."/>
            <person name="Galperin M.Y."/>
            <person name="Jogler C."/>
        </authorList>
    </citation>
    <scope>NUCLEOTIDE SEQUENCE [LARGE SCALE GENOMIC DNA]</scope>
    <source>
        <strain evidence="3 4">Pan181</strain>
    </source>
</reference>
<feature type="transmembrane region" description="Helical" evidence="2">
    <location>
        <begin position="216"/>
        <end position="234"/>
    </location>
</feature>
<accession>A0A518AWD7</accession>
<dbReference type="Proteomes" id="UP000315750">
    <property type="component" value="Chromosome"/>
</dbReference>
<evidence type="ECO:0000313" key="3">
    <source>
        <dbReference type="EMBL" id="QDU59047.1"/>
    </source>
</evidence>
<feature type="transmembrane region" description="Helical" evidence="2">
    <location>
        <begin position="183"/>
        <end position="209"/>
    </location>
</feature>
<evidence type="ECO:0008006" key="5">
    <source>
        <dbReference type="Google" id="ProtNLM"/>
    </source>
</evidence>
<dbReference type="RefSeq" id="WP_197528705.1">
    <property type="nucleotide sequence ID" value="NZ_CP036278.1"/>
</dbReference>
<dbReference type="Pfam" id="PF16357">
    <property type="entry name" value="PepSY_TM_like_2"/>
    <property type="match status" value="1"/>
</dbReference>
<keyword evidence="4" id="KW-1185">Reference proteome</keyword>
<sequence length="236" mass="26672">MSTINPSDQPAPLVQPSPNPRPRRTLSAGKEFRRWLAKWSRWLHIYLSMFGLAAILFFSATGITLNHPDWFFEEHLVQLEGKLPVAWLHVDGNPPNDWDGYDLSHEVDKLEVAEHLRAEHRLTGRLSDFLVFDDECEVTFEGPGYASTARISRESGEYTLDVTSNDLVTVMNDLHKGRHTGEVWSWVIDISAIIGVLVSLTGFVLIFFLRLRLKSALLVALAGTLALYAVYWVARG</sequence>
<dbReference type="AlphaFoldDB" id="A0A518AWD7"/>
<dbReference type="PANTHER" id="PTHR40115">
    <property type="entry name" value="INNER MEMBRANE PROTEIN WITH PEPSY TM HELIX"/>
    <property type="match status" value="1"/>
</dbReference>